<keyword evidence="1" id="KW-0175">Coiled coil</keyword>
<dbReference type="AlphaFoldDB" id="A0A926XWS3"/>
<keyword evidence="2" id="KW-0472">Membrane</keyword>
<comment type="caution">
    <text evidence="3">The sequence shown here is derived from an EMBL/GenBank/DDBJ whole genome shotgun (WGS) entry which is preliminary data.</text>
</comment>
<keyword evidence="2" id="KW-1133">Transmembrane helix</keyword>
<evidence type="ECO:0000256" key="2">
    <source>
        <dbReference type="SAM" id="Phobius"/>
    </source>
</evidence>
<organism evidence="3 4">
    <name type="scientific">Spirosoma profusum</name>
    <dbReference type="NCBI Taxonomy" id="2771354"/>
    <lineage>
        <taxon>Bacteria</taxon>
        <taxon>Pseudomonadati</taxon>
        <taxon>Bacteroidota</taxon>
        <taxon>Cytophagia</taxon>
        <taxon>Cytophagales</taxon>
        <taxon>Cytophagaceae</taxon>
        <taxon>Spirosoma</taxon>
    </lineage>
</organism>
<evidence type="ECO:0000256" key="1">
    <source>
        <dbReference type="SAM" id="Coils"/>
    </source>
</evidence>
<proteinExistence type="predicted"/>
<protein>
    <submittedName>
        <fullName evidence="3">Uncharacterized protein</fullName>
    </submittedName>
</protein>
<evidence type="ECO:0000313" key="3">
    <source>
        <dbReference type="EMBL" id="MBD2699108.1"/>
    </source>
</evidence>
<reference evidence="3" key="1">
    <citation type="submission" date="2020-09" db="EMBL/GenBank/DDBJ databases">
        <authorList>
            <person name="Kim M.K."/>
        </authorList>
    </citation>
    <scope>NUCLEOTIDE SEQUENCE</scope>
    <source>
        <strain evidence="3">BT702</strain>
    </source>
</reference>
<feature type="coiled-coil region" evidence="1">
    <location>
        <begin position="41"/>
        <end position="68"/>
    </location>
</feature>
<evidence type="ECO:0000313" key="4">
    <source>
        <dbReference type="Proteomes" id="UP000598820"/>
    </source>
</evidence>
<feature type="transmembrane region" description="Helical" evidence="2">
    <location>
        <begin position="12"/>
        <end position="31"/>
    </location>
</feature>
<sequence length="93" mass="10127">MNAVSRGVVYSLATAILVLLLCIMALLGVAYNRHQHLEDATIDLKRNLSKQETKIVELQERLEDCDTVAKVAPADTAWATPAAGTTQAPPPKW</sequence>
<keyword evidence="4" id="KW-1185">Reference proteome</keyword>
<name>A0A926XWS3_9BACT</name>
<keyword evidence="2" id="KW-0812">Transmembrane</keyword>
<dbReference type="Proteomes" id="UP000598820">
    <property type="component" value="Unassembled WGS sequence"/>
</dbReference>
<gene>
    <name evidence="3" type="ORF">IC229_00550</name>
</gene>
<dbReference type="EMBL" id="JACWZY010000001">
    <property type="protein sequence ID" value="MBD2699108.1"/>
    <property type="molecule type" value="Genomic_DNA"/>
</dbReference>
<accession>A0A926XWS3</accession>
<dbReference type="RefSeq" id="WP_190884972.1">
    <property type="nucleotide sequence ID" value="NZ_JACWZY010000001.1"/>
</dbReference>